<evidence type="ECO:0000259" key="7">
    <source>
        <dbReference type="PROSITE" id="PS50885"/>
    </source>
</evidence>
<keyword evidence="5" id="KW-0812">Transmembrane</keyword>
<dbReference type="Pfam" id="PF00015">
    <property type="entry name" value="MCPsignal"/>
    <property type="match status" value="1"/>
</dbReference>
<dbReference type="PROSITE" id="PS50111">
    <property type="entry name" value="CHEMOTAXIS_TRANSDUC_2"/>
    <property type="match status" value="1"/>
</dbReference>
<name>A0ABM7P349_9BACT</name>
<dbReference type="Gene3D" id="1.10.287.950">
    <property type="entry name" value="Methyl-accepting chemotaxis protein"/>
    <property type="match status" value="1"/>
</dbReference>
<keyword evidence="5" id="KW-0472">Membrane</keyword>
<evidence type="ECO:0000256" key="2">
    <source>
        <dbReference type="ARBA" id="ARBA00029447"/>
    </source>
</evidence>
<feature type="transmembrane region" description="Helical" evidence="5">
    <location>
        <begin position="357"/>
        <end position="378"/>
    </location>
</feature>
<dbReference type="InterPro" id="IPR051310">
    <property type="entry name" value="MCP_chemotaxis"/>
</dbReference>
<dbReference type="RefSeq" id="WP_229593322.1">
    <property type="nucleotide sequence ID" value="NZ_AP024485.1"/>
</dbReference>
<dbReference type="Proteomes" id="UP001053296">
    <property type="component" value="Chromosome"/>
</dbReference>
<dbReference type="PRINTS" id="PR00260">
    <property type="entry name" value="CHEMTRNSDUCR"/>
</dbReference>
<dbReference type="InterPro" id="IPR003660">
    <property type="entry name" value="HAMP_dom"/>
</dbReference>
<proteinExistence type="inferred from homology"/>
<protein>
    <submittedName>
        <fullName evidence="8">Chemotaxis protein</fullName>
    </submittedName>
</protein>
<dbReference type="CDD" id="cd11386">
    <property type="entry name" value="MCP_signal"/>
    <property type="match status" value="1"/>
</dbReference>
<evidence type="ECO:0000259" key="6">
    <source>
        <dbReference type="PROSITE" id="PS50111"/>
    </source>
</evidence>
<gene>
    <name evidence="8" type="ORF">PSDVSF_05020</name>
</gene>
<dbReference type="InterPro" id="IPR004089">
    <property type="entry name" value="MCPsignal_dom"/>
</dbReference>
<dbReference type="CDD" id="cd06225">
    <property type="entry name" value="HAMP"/>
    <property type="match status" value="1"/>
</dbReference>
<dbReference type="SMART" id="SM00283">
    <property type="entry name" value="MA"/>
    <property type="match status" value="1"/>
</dbReference>
<comment type="similarity">
    <text evidence="2">Belongs to the methyl-accepting chemotaxis (MCP) protein family.</text>
</comment>
<dbReference type="Pfam" id="PF00672">
    <property type="entry name" value="HAMP"/>
    <property type="match status" value="1"/>
</dbReference>
<feature type="compositionally biased region" description="Low complexity" evidence="4">
    <location>
        <begin position="443"/>
        <end position="456"/>
    </location>
</feature>
<feature type="domain" description="Methyl-accepting transducer" evidence="6">
    <location>
        <begin position="437"/>
        <end position="652"/>
    </location>
</feature>
<evidence type="ECO:0000256" key="4">
    <source>
        <dbReference type="SAM" id="MobiDB-lite"/>
    </source>
</evidence>
<organism evidence="8 9">
    <name type="scientific">Pseudodesulfovibrio sediminis</name>
    <dbReference type="NCBI Taxonomy" id="2810563"/>
    <lineage>
        <taxon>Bacteria</taxon>
        <taxon>Pseudomonadati</taxon>
        <taxon>Thermodesulfobacteriota</taxon>
        <taxon>Desulfovibrionia</taxon>
        <taxon>Desulfovibrionales</taxon>
        <taxon>Desulfovibrionaceae</taxon>
    </lineage>
</organism>
<keyword evidence="5" id="KW-1133">Transmembrane helix</keyword>
<reference evidence="8" key="1">
    <citation type="journal article" date="2022" name="Arch. Microbiol.">
        <title>Pseudodesulfovibrio sediminis sp. nov., a mesophilic and neutrophilic sulfate-reducing bacterium isolated from sediment of a brackish lake.</title>
        <authorList>
            <person name="Takahashi A."/>
            <person name="Kojima H."/>
            <person name="Watanabe M."/>
            <person name="Fukui M."/>
        </authorList>
    </citation>
    <scope>NUCLEOTIDE SEQUENCE</scope>
    <source>
        <strain evidence="8">SF6</strain>
    </source>
</reference>
<dbReference type="Pfam" id="PF22673">
    <property type="entry name" value="MCP-like_PDC_1"/>
    <property type="match status" value="1"/>
</dbReference>
<dbReference type="PANTHER" id="PTHR43531:SF11">
    <property type="entry name" value="METHYL-ACCEPTING CHEMOTAXIS PROTEIN 3"/>
    <property type="match status" value="1"/>
</dbReference>
<evidence type="ECO:0000256" key="1">
    <source>
        <dbReference type="ARBA" id="ARBA00022500"/>
    </source>
</evidence>
<dbReference type="InterPro" id="IPR004090">
    <property type="entry name" value="Chemotax_Me-accpt_rcpt"/>
</dbReference>
<keyword evidence="3" id="KW-0807">Transducer</keyword>
<dbReference type="EMBL" id="AP024485">
    <property type="protein sequence ID" value="BCS87260.1"/>
    <property type="molecule type" value="Genomic_DNA"/>
</dbReference>
<keyword evidence="9" id="KW-1185">Reference proteome</keyword>
<sequence>MQFKSIKTKIVFMSGCCLIATVVFLVALQIYSQEQSADFVTQKVNELIENQTRKGLLATAEREANYLSGKLNINIDTARTEASAFRAIVSNPDLVSSIDVRKTFNDILLTILKDNPEFLGTYSAWEPNALDGLDARYAGDKASGHDDSGRFVPYWNRDKTGAIARQALVGYEDASLHPNGVTKGGWYLFPRQRRKENILDPFPYIVQGKQEMLTTISVPIIVNGKFLGIGGTDLRLDFIQSLSQDVAKNLYDGQAVVQVISNMGIVVANSEDTNSIGKPLKDVFDGDWQAVVKSTESGTSNILISPENEYVEITAPIHLGNTGTPWSIFIRVKRALVFEEATKLAQIMAENARGNTIMGVSAGAVIAILACMAIWFLANGIIKPIRVAVSFTEKIASGDFVNNNIDVNQKDEVGVLSNTLKSMAEKLKGVVLEVKNVSESVASGSSELSSSSMDVSQGATEQAASIEEVTSSMEEMTANIGQNAQNAQETDSLATKAATDAKVSGEAVEKTVISMRSIAEKISIVEEIARQTNLLALNAAIEAARAGEHGKGFAVVAAEVRKLAERSGEAAAEISELSSSSVEVAEKAGDMLKSLVPDIEKTAALVQEITAACNEQNSGATQINQAVSQLDSVIQQNASAAEEMASTSGELASQGKHLQQVMSFFHVDAGGGFKSSSVQVQRKPVAAIPPSAPKETPAKGMQLEGMNDSDDSDEFERF</sequence>
<dbReference type="Gene3D" id="3.30.450.20">
    <property type="entry name" value="PAS domain"/>
    <property type="match status" value="2"/>
</dbReference>
<feature type="compositionally biased region" description="Acidic residues" evidence="4">
    <location>
        <begin position="707"/>
        <end position="718"/>
    </location>
</feature>
<evidence type="ECO:0000313" key="9">
    <source>
        <dbReference type="Proteomes" id="UP001053296"/>
    </source>
</evidence>
<feature type="region of interest" description="Disordered" evidence="4">
    <location>
        <begin position="681"/>
        <end position="718"/>
    </location>
</feature>
<keyword evidence="1" id="KW-0145">Chemotaxis</keyword>
<dbReference type="SUPFAM" id="SSF58104">
    <property type="entry name" value="Methyl-accepting chemotaxis protein (MCP) signaling domain"/>
    <property type="match status" value="1"/>
</dbReference>
<feature type="region of interest" description="Disordered" evidence="4">
    <location>
        <begin position="443"/>
        <end position="462"/>
    </location>
</feature>
<dbReference type="PANTHER" id="PTHR43531">
    <property type="entry name" value="PROTEIN ICFG"/>
    <property type="match status" value="1"/>
</dbReference>
<feature type="domain" description="HAMP" evidence="7">
    <location>
        <begin position="379"/>
        <end position="432"/>
    </location>
</feature>
<evidence type="ECO:0000313" key="8">
    <source>
        <dbReference type="EMBL" id="BCS87260.1"/>
    </source>
</evidence>
<dbReference type="PROSITE" id="PS50885">
    <property type="entry name" value="HAMP"/>
    <property type="match status" value="1"/>
</dbReference>
<evidence type="ECO:0000256" key="3">
    <source>
        <dbReference type="PROSITE-ProRule" id="PRU00284"/>
    </source>
</evidence>
<accession>A0ABM7P349</accession>
<dbReference type="CDD" id="cd12913">
    <property type="entry name" value="PDC1_MCP_like"/>
    <property type="match status" value="1"/>
</dbReference>
<evidence type="ECO:0000256" key="5">
    <source>
        <dbReference type="SAM" id="Phobius"/>
    </source>
</evidence>